<feature type="signal peptide" evidence="1">
    <location>
        <begin position="1"/>
        <end position="27"/>
    </location>
</feature>
<protein>
    <recommendedName>
        <fullName evidence="4">MAM domain-containing protein</fullName>
    </recommendedName>
</protein>
<dbReference type="Gene3D" id="2.60.120.260">
    <property type="entry name" value="Galactose-binding domain-like"/>
    <property type="match status" value="1"/>
</dbReference>
<proteinExistence type="predicted"/>
<dbReference type="RefSeq" id="WP_354694991.1">
    <property type="nucleotide sequence ID" value="NZ_JAZHOG010000005.1"/>
</dbReference>
<accession>A0AAW9RJ39</accession>
<reference evidence="2 3" key="1">
    <citation type="submission" date="2024-02" db="EMBL/GenBank/DDBJ databases">
        <title>A novel Wenzhouxiangellaceae bacterium, isolated from coastal sediments.</title>
        <authorList>
            <person name="Du Z.-J."/>
            <person name="Ye Y.-Q."/>
            <person name="Zhang X.-Y."/>
        </authorList>
    </citation>
    <scope>NUCLEOTIDE SEQUENCE [LARGE SCALE GENOMIC DNA]</scope>
    <source>
        <strain evidence="2 3">CH-27</strain>
    </source>
</reference>
<keyword evidence="1" id="KW-0732">Signal</keyword>
<dbReference type="Proteomes" id="UP001359886">
    <property type="component" value="Unassembled WGS sequence"/>
</dbReference>
<feature type="chain" id="PRO_5043578240" description="MAM domain-containing protein" evidence="1">
    <location>
        <begin position="28"/>
        <end position="319"/>
    </location>
</feature>
<sequence>MMHRFSDGWKYGIIFWLSLGFSATASAQINFLDNAAFNNDLSGWDVLSNETSEWIDTDSGDNPASGAVELMHIGTSNGGTALSLSQCIVATPMVDYEFGGYFRVPDGQPEGTEAVITVRTFQTSNCVGDTEQFFDLGSRSDRWQRRSEFFSTGEFGNSFQLSLGVFKPSGETADATAYLDEIYLHERESRASYLNPSMSASWYNPDESGHGIMIHILDGTSAWMCWFAFDDGGDRAWICALGTIDGDTIEFADAFTVSGGAFPPAFDPDQITETPWGSITVTFDGCNSGTMTWVTSATGYQSGSMPIARLTPLWGADCS</sequence>
<gene>
    <name evidence="2" type="ORF">V3330_08530</name>
</gene>
<keyword evidence="3" id="KW-1185">Reference proteome</keyword>
<organism evidence="2 3">
    <name type="scientific">Elongatibacter sediminis</name>
    <dbReference type="NCBI Taxonomy" id="3119006"/>
    <lineage>
        <taxon>Bacteria</taxon>
        <taxon>Pseudomonadati</taxon>
        <taxon>Pseudomonadota</taxon>
        <taxon>Gammaproteobacteria</taxon>
        <taxon>Chromatiales</taxon>
        <taxon>Wenzhouxiangellaceae</taxon>
        <taxon>Elongatibacter</taxon>
    </lineage>
</organism>
<name>A0AAW9RJ39_9GAMM</name>
<comment type="caution">
    <text evidence="2">The sequence shown here is derived from an EMBL/GenBank/DDBJ whole genome shotgun (WGS) entry which is preliminary data.</text>
</comment>
<dbReference type="AlphaFoldDB" id="A0AAW9RJ39"/>
<evidence type="ECO:0000313" key="2">
    <source>
        <dbReference type="EMBL" id="MEJ8567666.1"/>
    </source>
</evidence>
<evidence type="ECO:0000313" key="3">
    <source>
        <dbReference type="Proteomes" id="UP001359886"/>
    </source>
</evidence>
<dbReference type="EMBL" id="JAZHOG010000005">
    <property type="protein sequence ID" value="MEJ8567666.1"/>
    <property type="molecule type" value="Genomic_DNA"/>
</dbReference>
<evidence type="ECO:0008006" key="4">
    <source>
        <dbReference type="Google" id="ProtNLM"/>
    </source>
</evidence>
<evidence type="ECO:0000256" key="1">
    <source>
        <dbReference type="SAM" id="SignalP"/>
    </source>
</evidence>